<reference evidence="1" key="1">
    <citation type="submission" date="2020-02" db="EMBL/GenBank/DDBJ databases">
        <authorList>
            <person name="Meier V. D."/>
        </authorList>
    </citation>
    <scope>NUCLEOTIDE SEQUENCE</scope>
    <source>
        <strain evidence="1">AVDCRST_MAG42</strain>
    </source>
</reference>
<sequence>MSFRPERSAVEESRGTTIRTAAGFLDFARNDMLVRPQVSATL</sequence>
<gene>
    <name evidence="1" type="ORF">AVDCRST_MAG42-1471</name>
</gene>
<name>A0A6J4I0H6_9BACT</name>
<dbReference type="AlphaFoldDB" id="A0A6J4I0H6"/>
<dbReference type="EMBL" id="CADCTA010000058">
    <property type="protein sequence ID" value="CAA9236969.1"/>
    <property type="molecule type" value="Genomic_DNA"/>
</dbReference>
<organism evidence="1">
    <name type="scientific">uncultured Chthoniobacterales bacterium</name>
    <dbReference type="NCBI Taxonomy" id="1836801"/>
    <lineage>
        <taxon>Bacteria</taxon>
        <taxon>Pseudomonadati</taxon>
        <taxon>Verrucomicrobiota</taxon>
        <taxon>Spartobacteria</taxon>
        <taxon>Chthoniobacterales</taxon>
        <taxon>environmental samples</taxon>
    </lineage>
</organism>
<evidence type="ECO:0000313" key="1">
    <source>
        <dbReference type="EMBL" id="CAA9236969.1"/>
    </source>
</evidence>
<protein>
    <submittedName>
        <fullName evidence="1">Uncharacterized protein</fullName>
    </submittedName>
</protein>
<proteinExistence type="predicted"/>
<accession>A0A6J4I0H6</accession>